<accession>A0ABW6RXX0</accession>
<name>A0ABW6RXX0_9NOCA</name>
<feature type="domain" description="PAS" evidence="1">
    <location>
        <begin position="20"/>
        <end position="79"/>
    </location>
</feature>
<dbReference type="CDD" id="cd00130">
    <property type="entry name" value="PAS"/>
    <property type="match status" value="1"/>
</dbReference>
<dbReference type="Gene3D" id="3.30.450.20">
    <property type="entry name" value="PAS domain"/>
    <property type="match status" value="1"/>
</dbReference>
<gene>
    <name evidence="4" type="ORF">ACFYXQ_08285</name>
</gene>
<dbReference type="SMART" id="SM00086">
    <property type="entry name" value="PAC"/>
    <property type="match status" value="1"/>
</dbReference>
<keyword evidence="4" id="KW-0808">Transferase</keyword>
<dbReference type="InterPro" id="IPR052155">
    <property type="entry name" value="Biofilm_reg_signaling"/>
</dbReference>
<dbReference type="Pfam" id="PF08448">
    <property type="entry name" value="PAS_4"/>
    <property type="match status" value="1"/>
</dbReference>
<dbReference type="InterPro" id="IPR043128">
    <property type="entry name" value="Rev_trsase/Diguanyl_cyclase"/>
</dbReference>
<keyword evidence="4" id="KW-0548">Nucleotidyltransferase</keyword>
<organism evidence="4 5">
    <name type="scientific">Nocardia jiangxiensis</name>
    <dbReference type="NCBI Taxonomy" id="282685"/>
    <lineage>
        <taxon>Bacteria</taxon>
        <taxon>Bacillati</taxon>
        <taxon>Actinomycetota</taxon>
        <taxon>Actinomycetes</taxon>
        <taxon>Mycobacteriales</taxon>
        <taxon>Nocardiaceae</taxon>
        <taxon>Nocardia</taxon>
    </lineage>
</organism>
<dbReference type="EC" id="2.7.7.65" evidence="4"/>
<dbReference type="Gene3D" id="3.30.70.270">
    <property type="match status" value="1"/>
</dbReference>
<dbReference type="RefSeq" id="WP_387402996.1">
    <property type="nucleotide sequence ID" value="NZ_JBIAQY010000002.1"/>
</dbReference>
<evidence type="ECO:0000313" key="5">
    <source>
        <dbReference type="Proteomes" id="UP001601992"/>
    </source>
</evidence>
<reference evidence="4 5" key="1">
    <citation type="submission" date="2024-10" db="EMBL/GenBank/DDBJ databases">
        <title>The Natural Products Discovery Center: Release of the First 8490 Sequenced Strains for Exploring Actinobacteria Biosynthetic Diversity.</title>
        <authorList>
            <person name="Kalkreuter E."/>
            <person name="Kautsar S.A."/>
            <person name="Yang D."/>
            <person name="Bader C.D."/>
            <person name="Teijaro C.N."/>
            <person name="Fluegel L."/>
            <person name="Davis C.M."/>
            <person name="Simpson J.R."/>
            <person name="Lauterbach L."/>
            <person name="Steele A.D."/>
            <person name="Gui C."/>
            <person name="Meng S."/>
            <person name="Li G."/>
            <person name="Viehrig K."/>
            <person name="Ye F."/>
            <person name="Su P."/>
            <person name="Kiefer A.F."/>
            <person name="Nichols A."/>
            <person name="Cepeda A.J."/>
            <person name="Yan W."/>
            <person name="Fan B."/>
            <person name="Jiang Y."/>
            <person name="Adhikari A."/>
            <person name="Zheng C.-J."/>
            <person name="Schuster L."/>
            <person name="Cowan T.M."/>
            <person name="Smanski M.J."/>
            <person name="Chevrette M.G."/>
            <person name="De Carvalho L.P.S."/>
            <person name="Shen B."/>
        </authorList>
    </citation>
    <scope>NUCLEOTIDE SEQUENCE [LARGE SCALE GENOMIC DNA]</scope>
    <source>
        <strain evidence="4 5">NPDC002593</strain>
    </source>
</reference>
<dbReference type="PROSITE" id="PS50113">
    <property type="entry name" value="PAC"/>
    <property type="match status" value="1"/>
</dbReference>
<dbReference type="NCBIfam" id="TIGR00254">
    <property type="entry name" value="GGDEF"/>
    <property type="match status" value="1"/>
</dbReference>
<dbReference type="PROSITE" id="PS50887">
    <property type="entry name" value="GGDEF"/>
    <property type="match status" value="1"/>
</dbReference>
<dbReference type="PANTHER" id="PTHR44757">
    <property type="entry name" value="DIGUANYLATE CYCLASE DGCP"/>
    <property type="match status" value="1"/>
</dbReference>
<dbReference type="InterPro" id="IPR000700">
    <property type="entry name" value="PAS-assoc_C"/>
</dbReference>
<dbReference type="SUPFAM" id="SSF55785">
    <property type="entry name" value="PYP-like sensor domain (PAS domain)"/>
    <property type="match status" value="1"/>
</dbReference>
<feature type="domain" description="GGDEF" evidence="3">
    <location>
        <begin position="178"/>
        <end position="311"/>
    </location>
</feature>
<evidence type="ECO:0000313" key="4">
    <source>
        <dbReference type="EMBL" id="MFF3567771.1"/>
    </source>
</evidence>
<dbReference type="InterPro" id="IPR013656">
    <property type="entry name" value="PAS_4"/>
</dbReference>
<dbReference type="SMART" id="SM00267">
    <property type="entry name" value="GGDEF"/>
    <property type="match status" value="1"/>
</dbReference>
<comment type="caution">
    <text evidence="4">The sequence shown here is derived from an EMBL/GenBank/DDBJ whole genome shotgun (WGS) entry which is preliminary data.</text>
</comment>
<sequence length="335" mass="36107">MGSLWPHAVDTAQRQSSRAGDERFRIVFDNAAIAIAIADTAGTLLEVNPGLAAMIGVSAEELRGTSVYRFAHPDARGEICTLVFDTLVPAREGTVKLEQQFARTDGSTGWAAFAITYVKGSADQADYLLAVGEDVTERHQLHAELHRQVRHDVLTGLPNRRRFLEQLETLTATATDHDRIGLCFVDLDGFKQINDRYGHGIGDRVLAAAATRMRDSLPAGQDMIARIGGDEFVVLLAPPAQDLRVTAVADRLLSALSTPIVIGEYELQVSASIGAVTTPADTPAAALVDAADRALYRAKARGKDQWVLRALDTGANECPDPMVKCNNVIPESGPR</sequence>
<dbReference type="Pfam" id="PF00990">
    <property type="entry name" value="GGDEF"/>
    <property type="match status" value="1"/>
</dbReference>
<keyword evidence="5" id="KW-1185">Reference proteome</keyword>
<evidence type="ECO:0000259" key="1">
    <source>
        <dbReference type="PROSITE" id="PS50112"/>
    </source>
</evidence>
<feature type="domain" description="PAC" evidence="2">
    <location>
        <begin position="95"/>
        <end position="147"/>
    </location>
</feature>
<dbReference type="EMBL" id="JBIAQY010000002">
    <property type="protein sequence ID" value="MFF3567771.1"/>
    <property type="molecule type" value="Genomic_DNA"/>
</dbReference>
<evidence type="ECO:0000259" key="2">
    <source>
        <dbReference type="PROSITE" id="PS50113"/>
    </source>
</evidence>
<proteinExistence type="predicted"/>
<dbReference type="GO" id="GO:0052621">
    <property type="term" value="F:diguanylate cyclase activity"/>
    <property type="evidence" value="ECO:0007669"/>
    <property type="project" value="UniProtKB-EC"/>
</dbReference>
<dbReference type="Proteomes" id="UP001601992">
    <property type="component" value="Unassembled WGS sequence"/>
</dbReference>
<dbReference type="SMART" id="SM00091">
    <property type="entry name" value="PAS"/>
    <property type="match status" value="1"/>
</dbReference>
<dbReference type="InterPro" id="IPR035965">
    <property type="entry name" value="PAS-like_dom_sf"/>
</dbReference>
<dbReference type="InterPro" id="IPR000160">
    <property type="entry name" value="GGDEF_dom"/>
</dbReference>
<dbReference type="PANTHER" id="PTHR44757:SF2">
    <property type="entry name" value="BIOFILM ARCHITECTURE MAINTENANCE PROTEIN MBAA"/>
    <property type="match status" value="1"/>
</dbReference>
<dbReference type="NCBIfam" id="TIGR00229">
    <property type="entry name" value="sensory_box"/>
    <property type="match status" value="1"/>
</dbReference>
<dbReference type="InterPro" id="IPR001610">
    <property type="entry name" value="PAC"/>
</dbReference>
<dbReference type="SUPFAM" id="SSF55073">
    <property type="entry name" value="Nucleotide cyclase"/>
    <property type="match status" value="1"/>
</dbReference>
<dbReference type="PROSITE" id="PS50112">
    <property type="entry name" value="PAS"/>
    <property type="match status" value="1"/>
</dbReference>
<dbReference type="CDD" id="cd01949">
    <property type="entry name" value="GGDEF"/>
    <property type="match status" value="1"/>
</dbReference>
<dbReference type="InterPro" id="IPR029787">
    <property type="entry name" value="Nucleotide_cyclase"/>
</dbReference>
<evidence type="ECO:0000259" key="3">
    <source>
        <dbReference type="PROSITE" id="PS50887"/>
    </source>
</evidence>
<protein>
    <submittedName>
        <fullName evidence="4">Diguanylate cyclase domain-containing protein</fullName>
        <ecNumber evidence="4">2.7.7.65</ecNumber>
    </submittedName>
</protein>
<dbReference type="InterPro" id="IPR000014">
    <property type="entry name" value="PAS"/>
</dbReference>